<reference evidence="2" key="1">
    <citation type="journal article" date="2022" name="bioRxiv">
        <title>Sequencing and chromosome-scale assembly of the giantPleurodeles waltlgenome.</title>
        <authorList>
            <person name="Brown T."/>
            <person name="Elewa A."/>
            <person name="Iarovenko S."/>
            <person name="Subramanian E."/>
            <person name="Araus A.J."/>
            <person name="Petzold A."/>
            <person name="Susuki M."/>
            <person name="Suzuki K.-i.T."/>
            <person name="Hayashi T."/>
            <person name="Toyoda A."/>
            <person name="Oliveira C."/>
            <person name="Osipova E."/>
            <person name="Leigh N.D."/>
            <person name="Simon A."/>
            <person name="Yun M.H."/>
        </authorList>
    </citation>
    <scope>NUCLEOTIDE SEQUENCE</scope>
    <source>
        <strain evidence="2">20211129_DDA</strain>
        <tissue evidence="2">Liver</tissue>
    </source>
</reference>
<feature type="region of interest" description="Disordered" evidence="1">
    <location>
        <begin position="22"/>
        <end position="43"/>
    </location>
</feature>
<dbReference type="AlphaFoldDB" id="A0AAV7NHI5"/>
<feature type="region of interest" description="Disordered" evidence="1">
    <location>
        <begin position="84"/>
        <end position="105"/>
    </location>
</feature>
<protein>
    <submittedName>
        <fullName evidence="2">Uncharacterized protein</fullName>
    </submittedName>
</protein>
<dbReference type="Proteomes" id="UP001066276">
    <property type="component" value="Chromosome 8"/>
</dbReference>
<sequence length="274" mass="30844">MYVENAKDLLAENNNRDFMSEVEESDISDGNQSDVADSLLDKGPAADKNASRILTFHRKYDHMYVENGKELLAGNNNRDFMSEVEESDISDGNQSDVSDSLLDKGPAADKNANVEVLHTLSSLHDDIEAHKDPVLNLADLGIELDCPCPTMFKPKSVFLPAVQCEAIDVFEKDDIKQLKKVRYQMTKNEQNLTKVQSEALQGLKDDRSIVIRQSDKGGNAVVLDKDAYLAEGLRQVNDQTCYIPVNLMDVKKSNTQYLEMLLDWRDKGLLNWEE</sequence>
<accession>A0AAV7NHI5</accession>
<keyword evidence="3" id="KW-1185">Reference proteome</keyword>
<gene>
    <name evidence="2" type="ORF">NDU88_003186</name>
</gene>
<organism evidence="2 3">
    <name type="scientific">Pleurodeles waltl</name>
    <name type="common">Iberian ribbed newt</name>
    <dbReference type="NCBI Taxonomy" id="8319"/>
    <lineage>
        <taxon>Eukaryota</taxon>
        <taxon>Metazoa</taxon>
        <taxon>Chordata</taxon>
        <taxon>Craniata</taxon>
        <taxon>Vertebrata</taxon>
        <taxon>Euteleostomi</taxon>
        <taxon>Amphibia</taxon>
        <taxon>Batrachia</taxon>
        <taxon>Caudata</taxon>
        <taxon>Salamandroidea</taxon>
        <taxon>Salamandridae</taxon>
        <taxon>Pleurodelinae</taxon>
        <taxon>Pleurodeles</taxon>
    </lineage>
</organism>
<evidence type="ECO:0000256" key="1">
    <source>
        <dbReference type="SAM" id="MobiDB-lite"/>
    </source>
</evidence>
<evidence type="ECO:0000313" key="3">
    <source>
        <dbReference type="Proteomes" id="UP001066276"/>
    </source>
</evidence>
<proteinExistence type="predicted"/>
<dbReference type="EMBL" id="JANPWB010000012">
    <property type="protein sequence ID" value="KAJ1114956.1"/>
    <property type="molecule type" value="Genomic_DNA"/>
</dbReference>
<comment type="caution">
    <text evidence="2">The sequence shown here is derived from an EMBL/GenBank/DDBJ whole genome shotgun (WGS) entry which is preliminary data.</text>
</comment>
<evidence type="ECO:0000313" key="2">
    <source>
        <dbReference type="EMBL" id="KAJ1114956.1"/>
    </source>
</evidence>
<name>A0AAV7NHI5_PLEWA</name>